<evidence type="ECO:0000256" key="9">
    <source>
        <dbReference type="RuleBase" id="RU367145"/>
    </source>
</evidence>
<organism evidence="10 11">
    <name type="scientific">Aquarana catesbeiana</name>
    <name type="common">American bullfrog</name>
    <name type="synonym">Rana catesbeiana</name>
    <dbReference type="NCBI Taxonomy" id="8400"/>
    <lineage>
        <taxon>Eukaryota</taxon>
        <taxon>Metazoa</taxon>
        <taxon>Chordata</taxon>
        <taxon>Craniata</taxon>
        <taxon>Vertebrata</taxon>
        <taxon>Euteleostomi</taxon>
        <taxon>Amphibia</taxon>
        <taxon>Batrachia</taxon>
        <taxon>Anura</taxon>
        <taxon>Neobatrachia</taxon>
        <taxon>Ranoidea</taxon>
        <taxon>Ranidae</taxon>
        <taxon>Aquarana</taxon>
    </lineage>
</organism>
<comment type="pathway">
    <text evidence="2 9">Energy metabolism; oxidative phosphorylation.</text>
</comment>
<evidence type="ECO:0000256" key="6">
    <source>
        <dbReference type="ARBA" id="ARBA00022989"/>
    </source>
</evidence>
<evidence type="ECO:0000313" key="10">
    <source>
        <dbReference type="EMBL" id="PIO16460.1"/>
    </source>
</evidence>
<dbReference type="AlphaFoldDB" id="A0A2G9QLG7"/>
<evidence type="ECO:0000256" key="7">
    <source>
        <dbReference type="ARBA" id="ARBA00023128"/>
    </source>
</evidence>
<evidence type="ECO:0000313" key="11">
    <source>
        <dbReference type="Proteomes" id="UP000228934"/>
    </source>
</evidence>
<protein>
    <recommendedName>
        <fullName evidence="9">Cytochrome c oxidase subunit 4</fullName>
    </recommendedName>
</protein>
<keyword evidence="7 9" id="KW-0496">Mitochondrion</keyword>
<comment type="subcellular location">
    <subcellularLocation>
        <location evidence="1 9">Mitochondrion inner membrane</location>
        <topology evidence="1 9">Single-pass membrane protein</topology>
    </subcellularLocation>
</comment>
<dbReference type="Gene3D" id="1.10.442.10">
    <property type="entry name" value="Cytochrome c oxidase subunit IV"/>
    <property type="match status" value="1"/>
</dbReference>
<evidence type="ECO:0000256" key="3">
    <source>
        <dbReference type="ARBA" id="ARBA00008135"/>
    </source>
</evidence>
<dbReference type="Pfam" id="PF02936">
    <property type="entry name" value="COX4"/>
    <property type="match status" value="1"/>
</dbReference>
<reference evidence="11" key="1">
    <citation type="journal article" date="2017" name="Nat. Commun.">
        <title>The North American bullfrog draft genome provides insight into hormonal regulation of long noncoding RNA.</title>
        <authorList>
            <person name="Hammond S.A."/>
            <person name="Warren R.L."/>
            <person name="Vandervalk B.P."/>
            <person name="Kucuk E."/>
            <person name="Khan H."/>
            <person name="Gibb E.A."/>
            <person name="Pandoh P."/>
            <person name="Kirk H."/>
            <person name="Zhao Y."/>
            <person name="Jones M."/>
            <person name="Mungall A.J."/>
            <person name="Coope R."/>
            <person name="Pleasance S."/>
            <person name="Moore R.A."/>
            <person name="Holt R.A."/>
            <person name="Round J.M."/>
            <person name="Ohora S."/>
            <person name="Walle B.V."/>
            <person name="Veldhoen N."/>
            <person name="Helbing C.C."/>
            <person name="Birol I."/>
        </authorList>
    </citation>
    <scope>NUCLEOTIDE SEQUENCE [LARGE SCALE GENOMIC DNA]</scope>
</reference>
<comment type="function">
    <text evidence="9">Component of the cytochrome c oxidase, the last enzyme in the mitochondrial electron transport chain which drives oxidative phosphorylation.</text>
</comment>
<evidence type="ECO:0000256" key="4">
    <source>
        <dbReference type="ARBA" id="ARBA00022692"/>
    </source>
</evidence>
<evidence type="ECO:0000256" key="2">
    <source>
        <dbReference type="ARBA" id="ARBA00004673"/>
    </source>
</evidence>
<dbReference type="GO" id="GO:0045277">
    <property type="term" value="C:respiratory chain complex IV"/>
    <property type="evidence" value="ECO:0007669"/>
    <property type="project" value="InterPro"/>
</dbReference>
<dbReference type="InterPro" id="IPR013288">
    <property type="entry name" value="Cyt_c_oxidase_su4"/>
</dbReference>
<sequence length="77" mass="9143">MNKGSSEWKSVLGGTLFFVGFTALVYMWQRKYVFGEIPHTLSDEWIAMQTKRMLDMRVNPVEGFSAKWDYDKNEWKK</sequence>
<dbReference type="InterPro" id="IPR036639">
    <property type="entry name" value="Cyt_c_oxidase_su4_sf"/>
</dbReference>
<evidence type="ECO:0000256" key="5">
    <source>
        <dbReference type="ARBA" id="ARBA00022792"/>
    </source>
</evidence>
<dbReference type="PANTHER" id="PTHR10707:SF12">
    <property type="entry name" value="CYTOCHROME C OXIDASE SUBUNIT 4 ISOFORM 1, MITOCHONDRIAL"/>
    <property type="match status" value="1"/>
</dbReference>
<gene>
    <name evidence="10" type="ORF">AB205_0155150</name>
</gene>
<accession>A0A2G9QLG7</accession>
<dbReference type="UniPathway" id="UPA00705"/>
<dbReference type="PRINTS" id="PR01873">
    <property type="entry name" value="CYTCOXIDASE4"/>
</dbReference>
<keyword evidence="11" id="KW-1185">Reference proteome</keyword>
<feature type="transmembrane region" description="Helical" evidence="9">
    <location>
        <begin position="12"/>
        <end position="28"/>
    </location>
</feature>
<keyword evidence="4 9" id="KW-0812">Transmembrane</keyword>
<dbReference type="GO" id="GO:0006123">
    <property type="term" value="P:mitochondrial electron transport, cytochrome c to oxygen"/>
    <property type="evidence" value="ECO:0007669"/>
    <property type="project" value="InterPro"/>
</dbReference>
<proteinExistence type="inferred from homology"/>
<dbReference type="GO" id="GO:0005743">
    <property type="term" value="C:mitochondrial inner membrane"/>
    <property type="evidence" value="ECO:0007669"/>
    <property type="project" value="UniProtKB-SubCell"/>
</dbReference>
<keyword evidence="6 9" id="KW-1133">Transmembrane helix</keyword>
<dbReference type="FunFam" id="1.10.442.10:FF:000001">
    <property type="entry name" value="Cytochrome c oxidase subunit 4 isoform 1"/>
    <property type="match status" value="1"/>
</dbReference>
<dbReference type="PANTHER" id="PTHR10707">
    <property type="entry name" value="CYTOCHROME C OXIDASE SUBUNIT IV"/>
    <property type="match status" value="1"/>
</dbReference>
<keyword evidence="8 9" id="KW-0472">Membrane</keyword>
<dbReference type="CDD" id="cd00922">
    <property type="entry name" value="Cyt_c_Oxidase_IV"/>
    <property type="match status" value="1"/>
</dbReference>
<dbReference type="EMBL" id="KV962157">
    <property type="protein sequence ID" value="PIO16460.1"/>
    <property type="molecule type" value="Genomic_DNA"/>
</dbReference>
<evidence type="ECO:0000256" key="8">
    <source>
        <dbReference type="ARBA" id="ARBA00023136"/>
    </source>
</evidence>
<comment type="similarity">
    <text evidence="3 9">Belongs to the cytochrome c oxidase IV family.</text>
</comment>
<comment type="subunit">
    <text evidence="9">Component of the cytochrome c oxidase (complex IV, CIV), a multisubunit enzyme composed of 14 subunits.</text>
</comment>
<keyword evidence="5 9" id="KW-0999">Mitochondrion inner membrane</keyword>
<name>A0A2G9QLG7_AQUCT</name>
<dbReference type="InterPro" id="IPR004203">
    <property type="entry name" value="Cyt_c_oxidase_su4_fam"/>
</dbReference>
<dbReference type="SUPFAM" id="SSF81406">
    <property type="entry name" value="Mitochondrial cytochrome c oxidase subunit IV"/>
    <property type="match status" value="1"/>
</dbReference>
<evidence type="ECO:0000256" key="1">
    <source>
        <dbReference type="ARBA" id="ARBA00004434"/>
    </source>
</evidence>
<dbReference type="OrthoDB" id="186013at2759"/>
<dbReference type="Proteomes" id="UP000228934">
    <property type="component" value="Unassembled WGS sequence"/>
</dbReference>